<sequence>MRRLAFSTLFRWKWERASRRLVRAALAASVSIRAFGAVAKPL</sequence>
<evidence type="ECO:0000313" key="1">
    <source>
        <dbReference type="EMBL" id="KKL71062.1"/>
    </source>
</evidence>
<organism evidence="1">
    <name type="scientific">marine sediment metagenome</name>
    <dbReference type="NCBI Taxonomy" id="412755"/>
    <lineage>
        <taxon>unclassified sequences</taxon>
        <taxon>metagenomes</taxon>
        <taxon>ecological metagenomes</taxon>
    </lineage>
</organism>
<feature type="non-terminal residue" evidence="1">
    <location>
        <position position="42"/>
    </location>
</feature>
<name>A0A0F9H708_9ZZZZ</name>
<proteinExistence type="predicted"/>
<reference evidence="1" key="1">
    <citation type="journal article" date="2015" name="Nature">
        <title>Complex archaea that bridge the gap between prokaryotes and eukaryotes.</title>
        <authorList>
            <person name="Spang A."/>
            <person name="Saw J.H."/>
            <person name="Jorgensen S.L."/>
            <person name="Zaremba-Niedzwiedzka K."/>
            <person name="Martijn J."/>
            <person name="Lind A.E."/>
            <person name="van Eijk R."/>
            <person name="Schleper C."/>
            <person name="Guy L."/>
            <person name="Ettema T.J."/>
        </authorList>
    </citation>
    <scope>NUCLEOTIDE SEQUENCE</scope>
</reference>
<gene>
    <name evidence="1" type="ORF">LCGC14_2098730</name>
</gene>
<protein>
    <submittedName>
        <fullName evidence="1">Uncharacterized protein</fullName>
    </submittedName>
</protein>
<dbReference type="EMBL" id="LAZR01025704">
    <property type="protein sequence ID" value="KKL71062.1"/>
    <property type="molecule type" value="Genomic_DNA"/>
</dbReference>
<accession>A0A0F9H708</accession>
<comment type="caution">
    <text evidence="1">The sequence shown here is derived from an EMBL/GenBank/DDBJ whole genome shotgun (WGS) entry which is preliminary data.</text>
</comment>
<dbReference type="AlphaFoldDB" id="A0A0F9H708"/>